<dbReference type="Gene3D" id="1.20.120.1630">
    <property type="match status" value="1"/>
</dbReference>
<evidence type="ECO:0000256" key="3">
    <source>
        <dbReference type="ARBA" id="ARBA00022989"/>
    </source>
</evidence>
<keyword evidence="3 5" id="KW-1133">Transmembrane helix</keyword>
<feature type="transmembrane region" description="Helical" evidence="5">
    <location>
        <begin position="33"/>
        <end position="52"/>
    </location>
</feature>
<evidence type="ECO:0000256" key="5">
    <source>
        <dbReference type="SAM" id="Phobius"/>
    </source>
</evidence>
<evidence type="ECO:0000256" key="2">
    <source>
        <dbReference type="ARBA" id="ARBA00022692"/>
    </source>
</evidence>
<dbReference type="GO" id="GO:0012505">
    <property type="term" value="C:endomembrane system"/>
    <property type="evidence" value="ECO:0007669"/>
    <property type="project" value="UniProtKB-SubCell"/>
</dbReference>
<dbReference type="Pfam" id="PF04191">
    <property type="entry name" value="PEMT"/>
    <property type="match status" value="1"/>
</dbReference>
<keyword evidence="7" id="KW-1185">Reference proteome</keyword>
<keyword evidence="2 5" id="KW-0812">Transmembrane</keyword>
<organism evidence="6 7">
    <name type="scientific">Helicobacter brantae</name>
    <dbReference type="NCBI Taxonomy" id="375927"/>
    <lineage>
        <taxon>Bacteria</taxon>
        <taxon>Pseudomonadati</taxon>
        <taxon>Campylobacterota</taxon>
        <taxon>Epsilonproteobacteria</taxon>
        <taxon>Campylobacterales</taxon>
        <taxon>Helicobacteraceae</taxon>
        <taxon>Helicobacter</taxon>
    </lineage>
</organism>
<dbReference type="OrthoDB" id="5417332at2"/>
<sequence>MTKRMIVQYIIGSLFAIWVIFSQSKMPLVVQNLMLVAGFALILIGIMGRLYATLYIGGMKNNGSDGNSFIKEGAYGVCRNPLYLFSFIGFIGLLLIKAQWSFMVVGIIAYLLAYRVTIKDEETYLEGRYGENYRQFLRDVPRFFPDSRIKNFSYPEKLTILVHFYHVEMKRALVWIGMGALIYIISLLHTYHILPTFFSAY</sequence>
<evidence type="ECO:0000313" key="6">
    <source>
        <dbReference type="EMBL" id="RDU71523.1"/>
    </source>
</evidence>
<dbReference type="EMBL" id="NXLV01000003">
    <property type="protein sequence ID" value="RDU71523.1"/>
    <property type="molecule type" value="Genomic_DNA"/>
</dbReference>
<feature type="transmembrane region" description="Helical" evidence="5">
    <location>
        <begin position="172"/>
        <end position="194"/>
    </location>
</feature>
<feature type="transmembrane region" description="Helical" evidence="5">
    <location>
        <begin position="6"/>
        <end position="21"/>
    </location>
</feature>
<reference evidence="6 7" key="1">
    <citation type="submission" date="2018-04" db="EMBL/GenBank/DDBJ databases">
        <title>Novel Campyloabacter and Helicobacter Species and Strains.</title>
        <authorList>
            <person name="Mannion A.J."/>
            <person name="Shen Z."/>
            <person name="Fox J.G."/>
        </authorList>
    </citation>
    <scope>NUCLEOTIDE SEQUENCE [LARGE SCALE GENOMIC DNA]</scope>
    <source>
        <strain evidence="6 7">MIT 04-9366</strain>
    </source>
</reference>
<protein>
    <submittedName>
        <fullName evidence="6">Uncharacterized protein</fullName>
    </submittedName>
</protein>
<feature type="transmembrane region" description="Helical" evidence="5">
    <location>
        <begin position="82"/>
        <end position="112"/>
    </location>
</feature>
<comment type="subcellular location">
    <subcellularLocation>
        <location evidence="1">Endomembrane system</location>
        <topology evidence="1">Multi-pass membrane protein</topology>
    </subcellularLocation>
</comment>
<dbReference type="Proteomes" id="UP000257045">
    <property type="component" value="Unassembled WGS sequence"/>
</dbReference>
<name>A0A3D8J2A5_9HELI</name>
<dbReference type="InterPro" id="IPR007318">
    <property type="entry name" value="Phopholipid_MeTrfase"/>
</dbReference>
<accession>A0A3D8J2A5</accession>
<comment type="caution">
    <text evidence="6">The sequence shown here is derived from an EMBL/GenBank/DDBJ whole genome shotgun (WGS) entry which is preliminary data.</text>
</comment>
<gene>
    <name evidence="6" type="ORF">CQA58_02975</name>
</gene>
<evidence type="ECO:0000256" key="1">
    <source>
        <dbReference type="ARBA" id="ARBA00004127"/>
    </source>
</evidence>
<keyword evidence="4 5" id="KW-0472">Membrane</keyword>
<dbReference type="RefSeq" id="WP_115569234.1">
    <property type="nucleotide sequence ID" value="NZ_NXLV01000003.1"/>
</dbReference>
<evidence type="ECO:0000313" key="7">
    <source>
        <dbReference type="Proteomes" id="UP000257045"/>
    </source>
</evidence>
<dbReference type="AlphaFoldDB" id="A0A3D8J2A5"/>
<evidence type="ECO:0000256" key="4">
    <source>
        <dbReference type="ARBA" id="ARBA00023136"/>
    </source>
</evidence>
<proteinExistence type="predicted"/>
<dbReference type="PROSITE" id="PS50244">
    <property type="entry name" value="S5A_REDUCTASE"/>
    <property type="match status" value="1"/>
</dbReference>